<proteinExistence type="predicted"/>
<organism evidence="1 2">
    <name type="scientific">Portunus trituberculatus</name>
    <name type="common">Swimming crab</name>
    <name type="synonym">Neptunus trituberculatus</name>
    <dbReference type="NCBI Taxonomy" id="210409"/>
    <lineage>
        <taxon>Eukaryota</taxon>
        <taxon>Metazoa</taxon>
        <taxon>Ecdysozoa</taxon>
        <taxon>Arthropoda</taxon>
        <taxon>Crustacea</taxon>
        <taxon>Multicrustacea</taxon>
        <taxon>Malacostraca</taxon>
        <taxon>Eumalacostraca</taxon>
        <taxon>Eucarida</taxon>
        <taxon>Decapoda</taxon>
        <taxon>Pleocyemata</taxon>
        <taxon>Brachyura</taxon>
        <taxon>Eubrachyura</taxon>
        <taxon>Portunoidea</taxon>
        <taxon>Portunidae</taxon>
        <taxon>Portuninae</taxon>
        <taxon>Portunus</taxon>
    </lineage>
</organism>
<name>A0A5B7F728_PORTR</name>
<gene>
    <name evidence="1" type="ORF">E2C01_034995</name>
</gene>
<dbReference type="AlphaFoldDB" id="A0A5B7F728"/>
<dbReference type="Proteomes" id="UP000324222">
    <property type="component" value="Unassembled WGS sequence"/>
</dbReference>
<sequence>MTPSALGVGLPLIPWNISCFNAHPGFHSQYTALRSRLTALAITTLDLPTLLAASGVYLSW</sequence>
<protein>
    <submittedName>
        <fullName evidence="1">Uncharacterized protein</fullName>
    </submittedName>
</protein>
<evidence type="ECO:0000313" key="2">
    <source>
        <dbReference type="Proteomes" id="UP000324222"/>
    </source>
</evidence>
<accession>A0A5B7F728</accession>
<reference evidence="1 2" key="1">
    <citation type="submission" date="2019-05" db="EMBL/GenBank/DDBJ databases">
        <title>Another draft genome of Portunus trituberculatus and its Hox gene families provides insights of decapod evolution.</title>
        <authorList>
            <person name="Jeong J.-H."/>
            <person name="Song I."/>
            <person name="Kim S."/>
            <person name="Choi T."/>
            <person name="Kim D."/>
            <person name="Ryu S."/>
            <person name="Kim W."/>
        </authorList>
    </citation>
    <scope>NUCLEOTIDE SEQUENCE [LARGE SCALE GENOMIC DNA]</scope>
    <source>
        <tissue evidence="1">Muscle</tissue>
    </source>
</reference>
<evidence type="ECO:0000313" key="1">
    <source>
        <dbReference type="EMBL" id="MPC41405.1"/>
    </source>
</evidence>
<keyword evidence="2" id="KW-1185">Reference proteome</keyword>
<comment type="caution">
    <text evidence="1">The sequence shown here is derived from an EMBL/GenBank/DDBJ whole genome shotgun (WGS) entry which is preliminary data.</text>
</comment>
<dbReference type="EMBL" id="VSRR010005045">
    <property type="protein sequence ID" value="MPC41405.1"/>
    <property type="molecule type" value="Genomic_DNA"/>
</dbReference>